<evidence type="ECO:0000313" key="2">
    <source>
        <dbReference type="RefSeq" id="XP_010919655.1"/>
    </source>
</evidence>
<name>A0A6I9R9F3_ELAGV</name>
<dbReference type="RefSeq" id="XP_010919655.1">
    <property type="nucleotide sequence ID" value="XM_010921353.3"/>
</dbReference>
<dbReference type="PANTHER" id="PTHR36050:SF1">
    <property type="entry name" value="O-FUCOSYLTRANSFERASE 30"/>
    <property type="match status" value="1"/>
</dbReference>
<dbReference type="Proteomes" id="UP000504607">
    <property type="component" value="Chromosome 4"/>
</dbReference>
<dbReference type="InParanoid" id="A0A6I9R9F3"/>
<dbReference type="GeneID" id="105043695"/>
<gene>
    <name evidence="2" type="primary">LOC105043695</name>
</gene>
<evidence type="ECO:0000313" key="1">
    <source>
        <dbReference type="Proteomes" id="UP000504607"/>
    </source>
</evidence>
<dbReference type="PANTHER" id="PTHR36050">
    <property type="entry name" value="O-FUCOSYLTRANSFERASE 30"/>
    <property type="match status" value="1"/>
</dbReference>
<sequence>MDWPVSRSRWRKRSQRNKPLFLLSLSLLLIFFLAVFLSSYAEIFRSLLPFPTKTLDARSPQCGAGGAPDLAGERFLWYAPHSGFSNQLSELKNAILMAAILNRTLIVPPVLDHHAVALGSCPKFRVASPTELRTAVWDHIMELVRARRYVSMADIVDLSLLASSMVKIIDFRVFASTWCGLNLERACFASLCCAVSKVGSLSGNFDQCRSLLSGLQGNIDQCIYAIQDDCRTTVWTYQQENEGILDSFQPDKELQKKKKTSYIRKRRDVYKAFGPESKAETATILAFGSLFTSPYKSSELYIDIHEAPRDTRIQSLLKEIEFLPFVPEIMAAGKDFAVNKIKEPFLCAQLRLLDGQFKNHWRATFSAVDQKLKTLNLELKANKVSGPIHIFVMTDLPMVNWTGTYLADLAKDASSYRLYTLLESDELVVQAAKKLMAAEHGLRSGFLPRNLDGMDKNNACDPVTLPEILLYIEEAVCSCASLGFVGTAGSTIAESIEVMRRNNVCKL</sequence>
<dbReference type="FunCoup" id="A0A6I9R9F3">
    <property type="interactions" value="2798"/>
</dbReference>
<reference evidence="2" key="1">
    <citation type="submission" date="2025-08" db="UniProtKB">
        <authorList>
            <consortium name="RefSeq"/>
        </authorList>
    </citation>
    <scope>IDENTIFICATION</scope>
</reference>
<dbReference type="KEGG" id="egu:105043695"/>
<dbReference type="AlphaFoldDB" id="A0A6I9R9F3"/>
<keyword evidence="1" id="KW-1185">Reference proteome</keyword>
<dbReference type="OrthoDB" id="1882547at2759"/>
<protein>
    <submittedName>
        <fullName evidence="2">O-fucosyltransferase 30 isoform X1</fullName>
    </submittedName>
</protein>
<proteinExistence type="predicted"/>
<organism evidence="1 2">
    <name type="scientific">Elaeis guineensis var. tenera</name>
    <name type="common">Oil palm</name>
    <dbReference type="NCBI Taxonomy" id="51953"/>
    <lineage>
        <taxon>Eukaryota</taxon>
        <taxon>Viridiplantae</taxon>
        <taxon>Streptophyta</taxon>
        <taxon>Embryophyta</taxon>
        <taxon>Tracheophyta</taxon>
        <taxon>Spermatophyta</taxon>
        <taxon>Magnoliopsida</taxon>
        <taxon>Liliopsida</taxon>
        <taxon>Arecaceae</taxon>
        <taxon>Arecoideae</taxon>
        <taxon>Cocoseae</taxon>
        <taxon>Elaeidinae</taxon>
        <taxon>Elaeis</taxon>
    </lineage>
</organism>
<accession>A0A6I9R9F3</accession>